<protein>
    <submittedName>
        <fullName evidence="1">Carboxypeptidase-like regulatory domain-containing protein</fullName>
    </submittedName>
</protein>
<dbReference type="Gene3D" id="2.60.40.1120">
    <property type="entry name" value="Carboxypeptidase-like, regulatory domain"/>
    <property type="match status" value="1"/>
</dbReference>
<accession>A0ABY4G5E7</accession>
<gene>
    <name evidence="1" type="ORF">MUN86_21630</name>
</gene>
<organism evidence="1 2">
    <name type="scientific">Hymenobacter volaticus</name>
    <dbReference type="NCBI Taxonomy" id="2932254"/>
    <lineage>
        <taxon>Bacteria</taxon>
        <taxon>Pseudomonadati</taxon>
        <taxon>Bacteroidota</taxon>
        <taxon>Cytophagia</taxon>
        <taxon>Cytophagales</taxon>
        <taxon>Hymenobacteraceae</taxon>
        <taxon>Hymenobacter</taxon>
    </lineage>
</organism>
<dbReference type="Pfam" id="PF13715">
    <property type="entry name" value="CarbopepD_reg_2"/>
    <property type="match status" value="1"/>
</dbReference>
<proteinExistence type="predicted"/>
<dbReference type="SUPFAM" id="SSF49464">
    <property type="entry name" value="Carboxypeptidase regulatory domain-like"/>
    <property type="match status" value="1"/>
</dbReference>
<sequence length="215" mass="23345">MSTRTTLTIPTPCHQNWSAMTATAQGRHCAACNNVVVDFTQKTDAEILALLGQASSTCGRFREDQLQRPLLPSPMPASHWRTWLAATAAVLGLSSVVAPVAQAQQSPPTEQAVKKGKIKAPLRSEPIPLGAPLVVRGRVVDKKTKNGLPGVTVLVKNTTVGVSTNPDGTFELQIPASVPPIRLWLSFTLAIRARKKAWRLVWGKIPLLAWPWILR</sequence>
<reference evidence="1" key="1">
    <citation type="submission" date="2022-04" db="EMBL/GenBank/DDBJ databases">
        <title>Hymenobacter sp. isolated from the air.</title>
        <authorList>
            <person name="Won M."/>
            <person name="Lee C.-M."/>
            <person name="Woen H.-Y."/>
            <person name="Kwon S.-W."/>
        </authorList>
    </citation>
    <scope>NUCLEOTIDE SEQUENCE</scope>
    <source>
        <strain evidence="1">5420S-77</strain>
    </source>
</reference>
<dbReference type="Proteomes" id="UP000830401">
    <property type="component" value="Chromosome"/>
</dbReference>
<name>A0ABY4G5E7_9BACT</name>
<evidence type="ECO:0000313" key="2">
    <source>
        <dbReference type="Proteomes" id="UP000830401"/>
    </source>
</evidence>
<dbReference type="RefSeq" id="WP_245120056.1">
    <property type="nucleotide sequence ID" value="NZ_CP095061.1"/>
</dbReference>
<evidence type="ECO:0000313" key="1">
    <source>
        <dbReference type="EMBL" id="UOQ66077.1"/>
    </source>
</evidence>
<keyword evidence="2" id="KW-1185">Reference proteome</keyword>
<dbReference type="InterPro" id="IPR008969">
    <property type="entry name" value="CarboxyPept-like_regulatory"/>
</dbReference>
<dbReference type="EMBL" id="CP095061">
    <property type="protein sequence ID" value="UOQ66077.1"/>
    <property type="molecule type" value="Genomic_DNA"/>
</dbReference>